<protein>
    <submittedName>
        <fullName evidence="2">Uncharacterized protein</fullName>
    </submittedName>
</protein>
<dbReference type="AlphaFoldDB" id="A0A4S9L2J5"/>
<feature type="compositionally biased region" description="Acidic residues" evidence="1">
    <location>
        <begin position="576"/>
        <end position="599"/>
    </location>
</feature>
<proteinExistence type="predicted"/>
<evidence type="ECO:0000313" key="3">
    <source>
        <dbReference type="Proteomes" id="UP000306584"/>
    </source>
</evidence>
<feature type="compositionally biased region" description="Acidic residues" evidence="1">
    <location>
        <begin position="635"/>
        <end position="644"/>
    </location>
</feature>
<accession>A0A4S9L2J5</accession>
<feature type="region of interest" description="Disordered" evidence="1">
    <location>
        <begin position="576"/>
        <end position="601"/>
    </location>
</feature>
<name>A0A4S9L2J5_AURPU</name>
<feature type="region of interest" description="Disordered" evidence="1">
    <location>
        <begin position="475"/>
        <end position="505"/>
    </location>
</feature>
<comment type="caution">
    <text evidence="2">The sequence shown here is derived from an EMBL/GenBank/DDBJ whole genome shotgun (WGS) entry which is preliminary data.</text>
</comment>
<feature type="region of interest" description="Disordered" evidence="1">
    <location>
        <begin position="1"/>
        <end position="20"/>
    </location>
</feature>
<feature type="region of interest" description="Disordered" evidence="1">
    <location>
        <begin position="615"/>
        <end position="644"/>
    </location>
</feature>
<sequence>MDIFKDESLLPPPSTTCPEERYNPEQWLELYATLPPPRPVEQGMLAPHGYTSTELNATDSGAASLSGMDDGHLDTAMHGYGIPSSTPQQIYNPFYPIHHQRQPPPQFGNPNDEYGIPHPAYARYQASYMPNNSCAPRPASQVHQAHFQEATCAPRPASEVYKAHFQQAKNIHPRSKTEVEKETETKTECRFDTIFDIKSLALIPAQDRLRQARQETEEKAPKYLPVSRHEQDIPPTQTAQRPHNGFSPKSAAELIRERSRKKKALPIVNKRSPDLTKIHPSVQNYYDIIDRDMHPNDHYTSEQNAMSKDQIIQRHEIEYQERLESSRRALKKRKQVDSDEKISPPAPQAAESKLLPASPQQAMDDKNKGVSKPIGRVPTQQELYQSQEQLILQQRAILEDKQHVYPILPASLQVGPFYAAESNFLPVPTQQAIDNMNKCISKPPGRVPTQQQLYQIQEQMILQQRAILQDNPRIYGKPPPSPWVPSDTAESKAAVSTKEKAEASKKEKAKAKVECAAAAAATAQNPQQNELNRPLDEPEQMDWEVKTRAFYKSGPRLEPAFSSEERDKQLTRFFDFADDGSDSDFEDEENSGWEDEEEGAVTRMRAQVAQVVQARVSSDDFSSDEETTLPKVPLNDDDSGDETSFDEAEILYGEDVDVVMRDLSDSEEEVEVDEEGEWMLV</sequence>
<organism evidence="2 3">
    <name type="scientific">Aureobasidium pullulans</name>
    <name type="common">Black yeast</name>
    <name type="synonym">Pullularia pullulans</name>
    <dbReference type="NCBI Taxonomy" id="5580"/>
    <lineage>
        <taxon>Eukaryota</taxon>
        <taxon>Fungi</taxon>
        <taxon>Dikarya</taxon>
        <taxon>Ascomycota</taxon>
        <taxon>Pezizomycotina</taxon>
        <taxon>Dothideomycetes</taxon>
        <taxon>Dothideomycetidae</taxon>
        <taxon>Dothideales</taxon>
        <taxon>Saccotheciaceae</taxon>
        <taxon>Aureobasidium</taxon>
    </lineage>
</organism>
<dbReference type="EMBL" id="QZBD01000258">
    <property type="protein sequence ID" value="THY22645.1"/>
    <property type="molecule type" value="Genomic_DNA"/>
</dbReference>
<gene>
    <name evidence="2" type="ORF">D6D01_06232</name>
</gene>
<feature type="region of interest" description="Disordered" evidence="1">
    <location>
        <begin position="520"/>
        <end position="539"/>
    </location>
</feature>
<feature type="region of interest" description="Disordered" evidence="1">
    <location>
        <begin position="325"/>
        <end position="374"/>
    </location>
</feature>
<evidence type="ECO:0000313" key="2">
    <source>
        <dbReference type="EMBL" id="THY22645.1"/>
    </source>
</evidence>
<evidence type="ECO:0000256" key="1">
    <source>
        <dbReference type="SAM" id="MobiDB-lite"/>
    </source>
</evidence>
<dbReference type="Proteomes" id="UP000306584">
    <property type="component" value="Unassembled WGS sequence"/>
</dbReference>
<reference evidence="2 3" key="1">
    <citation type="submission" date="2018-10" db="EMBL/GenBank/DDBJ databases">
        <title>Fifty Aureobasidium pullulans genomes reveal a recombining polyextremotolerant generalist.</title>
        <authorList>
            <person name="Gostincar C."/>
            <person name="Turk M."/>
            <person name="Zajc J."/>
            <person name="Gunde-Cimerman N."/>
        </authorList>
    </citation>
    <scope>NUCLEOTIDE SEQUENCE [LARGE SCALE GENOMIC DNA]</scope>
    <source>
        <strain evidence="2 3">EXF-6604</strain>
    </source>
</reference>